<evidence type="ECO:0000313" key="2">
    <source>
        <dbReference type="Proteomes" id="UP001047646"/>
    </source>
</evidence>
<dbReference type="RefSeq" id="WP_217848871.1">
    <property type="nucleotide sequence ID" value="NZ_CP077073.1"/>
</dbReference>
<name>A0ABX8M5H7_9PSED</name>
<gene>
    <name evidence="1" type="ORF">KSS95_19625</name>
</gene>
<organism evidence="1 2">
    <name type="scientific">Pseudomonas muyukensis</name>
    <dbReference type="NCBI Taxonomy" id="2842357"/>
    <lineage>
        <taxon>Bacteria</taxon>
        <taxon>Pseudomonadati</taxon>
        <taxon>Pseudomonadota</taxon>
        <taxon>Gammaproteobacteria</taxon>
        <taxon>Pseudomonadales</taxon>
        <taxon>Pseudomonadaceae</taxon>
        <taxon>Pseudomonas</taxon>
    </lineage>
</organism>
<sequence length="133" mass="15161">MASLAWLESLKESFASTDLDYEDLYELLEASIVRGRTSFPTFIYDASRGVGFSVSEGFFYSLDQDWDDPEEFDEVSFFLGDVEISSIPVSDYVLLMKVAAYVYSAFFSDEGRDVLRSAEILEERYSKKSLSNK</sequence>
<accession>A0ABX8M5H7</accession>
<proteinExistence type="predicted"/>
<keyword evidence="2" id="KW-1185">Reference proteome</keyword>
<dbReference type="EMBL" id="CP077073">
    <property type="protein sequence ID" value="QXH34341.1"/>
    <property type="molecule type" value="Genomic_DNA"/>
</dbReference>
<reference evidence="1" key="1">
    <citation type="journal article" date="2021" name="Microorganisms">
        <title>The Ever-Expanding Pseudomonas Genus: Description of 43 New Species and Partition of the Pseudomonas putida Group.</title>
        <authorList>
            <person name="Girard L."/>
            <person name="Lood C."/>
            <person name="Hofte M."/>
            <person name="Vandamme P."/>
            <person name="Rokni-Zadeh H."/>
            <person name="van Noort V."/>
            <person name="Lavigne R."/>
            <person name="De Mot R."/>
        </authorList>
    </citation>
    <scope>NUCLEOTIDE SEQUENCE</scope>
    <source>
        <strain evidence="1">COW39</strain>
    </source>
</reference>
<evidence type="ECO:0000313" key="1">
    <source>
        <dbReference type="EMBL" id="QXH34341.1"/>
    </source>
</evidence>
<protein>
    <recommendedName>
        <fullName evidence="3">Immunity protein Imm6</fullName>
    </recommendedName>
</protein>
<evidence type="ECO:0008006" key="3">
    <source>
        <dbReference type="Google" id="ProtNLM"/>
    </source>
</evidence>
<dbReference type="Proteomes" id="UP001047646">
    <property type="component" value="Chromosome"/>
</dbReference>